<accession>A0ABN0EAS5</accession>
<name>A0ABN0EAS5_9FLAO</name>
<evidence type="ECO:0000313" key="1">
    <source>
        <dbReference type="EMBL" id="EHO10277.1"/>
    </source>
</evidence>
<gene>
    <name evidence="1" type="ORF">HMPREF9712_01382</name>
</gene>
<reference evidence="1" key="1">
    <citation type="submission" date="2012-07" db="EMBL/GenBank/DDBJ databases">
        <title>The Genome Sequence of Myroides odoratimimus CCUG 10230.</title>
        <authorList>
            <consortium name="The Broad Institute Genome Sequencing Platform"/>
            <person name="Earl A."/>
            <person name="Ward D."/>
            <person name="Feldgarden M."/>
            <person name="Gevers D."/>
            <person name="Huys G."/>
            <person name="Walker B."/>
            <person name="Young S.K."/>
            <person name="Zeng Q."/>
            <person name="Gargeya S."/>
            <person name="Fitzgerald M."/>
            <person name="Haas B."/>
            <person name="Abouelleil A."/>
            <person name="Alvarado L."/>
            <person name="Arachchi H.M."/>
            <person name="Berlin A.M."/>
            <person name="Chapman S.B."/>
            <person name="Goldberg J."/>
            <person name="Griggs A."/>
            <person name="Gujja S."/>
            <person name="Hansen M."/>
            <person name="Howarth C."/>
            <person name="Imamovic A."/>
            <person name="Larimer J."/>
            <person name="McCowen C."/>
            <person name="Montmayeur A."/>
            <person name="Murphy C."/>
            <person name="Neiman D."/>
            <person name="Pearson M."/>
            <person name="Priest M."/>
            <person name="Roberts A."/>
            <person name="Saif S."/>
            <person name="Shea T."/>
            <person name="Sisk P."/>
            <person name="Sykes S."/>
            <person name="Wortman J."/>
            <person name="Nusbaum C."/>
            <person name="Birren B."/>
        </authorList>
    </citation>
    <scope>NUCLEOTIDE SEQUENCE [LARGE SCALE GENOMIC DNA]</scope>
    <source>
        <strain evidence="1">CCUG 10230</strain>
    </source>
</reference>
<dbReference type="Proteomes" id="UP000005402">
    <property type="component" value="Unassembled WGS sequence"/>
</dbReference>
<evidence type="ECO:0008006" key="3">
    <source>
        <dbReference type="Google" id="ProtNLM"/>
    </source>
</evidence>
<dbReference type="RefSeq" id="WP_006258139.1">
    <property type="nucleotide sequence ID" value="NZ_KE161016.1"/>
</dbReference>
<sequence>MKTKSWLTIVQQHDDLVRRWFICCCVLMSSLVWGQQVDEDQVSVVKLWRDLNGENSLYIKVGATCNNYDSKGIFAKGGYESIISIELINEENKVSINYGERLPDNQMLMFYDEGIWFEEHEDIQAVFIPVFYCRPYFGSQMPLTYIVIYNGKRYMYHFDYFCQSDILGTCSLPYSKGRLQKRLSDLPKELAKKFANYLTKVYTQREDLFPNHLIFRTEKYNNVYRPYDLATAYHASYPYVLLDKVNGYLEEKKYSLATTYLNEFEYIYVREELTVNVAGFYVQDKTIGQKATSYRSRVHAEREKLLEEAKFLTRRNLYQEAYLIYKVILEEENDFLPSGN</sequence>
<organism evidence="1 2">
    <name type="scientific">Myroides odoratimimus CCUG 10230</name>
    <dbReference type="NCBI Taxonomy" id="883150"/>
    <lineage>
        <taxon>Bacteria</taxon>
        <taxon>Pseudomonadati</taxon>
        <taxon>Bacteroidota</taxon>
        <taxon>Flavobacteriia</taxon>
        <taxon>Flavobacteriales</taxon>
        <taxon>Flavobacteriaceae</taxon>
        <taxon>Myroides</taxon>
    </lineage>
</organism>
<proteinExistence type="predicted"/>
<evidence type="ECO:0000313" key="2">
    <source>
        <dbReference type="Proteomes" id="UP000005402"/>
    </source>
</evidence>
<comment type="caution">
    <text evidence="1">The sequence shown here is derived from an EMBL/GenBank/DDBJ whole genome shotgun (WGS) entry which is preliminary data.</text>
</comment>
<keyword evidence="2" id="KW-1185">Reference proteome</keyword>
<protein>
    <recommendedName>
        <fullName evidence="3">YARHG domain-containing protein</fullName>
    </recommendedName>
</protein>
<dbReference type="EMBL" id="AGEC02000019">
    <property type="protein sequence ID" value="EHO10277.1"/>
    <property type="molecule type" value="Genomic_DNA"/>
</dbReference>